<name>A0A0A9HM27_ARUDO</name>
<organism evidence="1">
    <name type="scientific">Arundo donax</name>
    <name type="common">Giant reed</name>
    <name type="synonym">Donax arundinaceus</name>
    <dbReference type="NCBI Taxonomy" id="35708"/>
    <lineage>
        <taxon>Eukaryota</taxon>
        <taxon>Viridiplantae</taxon>
        <taxon>Streptophyta</taxon>
        <taxon>Embryophyta</taxon>
        <taxon>Tracheophyta</taxon>
        <taxon>Spermatophyta</taxon>
        <taxon>Magnoliopsida</taxon>
        <taxon>Liliopsida</taxon>
        <taxon>Poales</taxon>
        <taxon>Poaceae</taxon>
        <taxon>PACMAD clade</taxon>
        <taxon>Arundinoideae</taxon>
        <taxon>Arundineae</taxon>
        <taxon>Arundo</taxon>
    </lineage>
</organism>
<protein>
    <submittedName>
        <fullName evidence="1">Uncharacterized protein</fullName>
    </submittedName>
</protein>
<reference evidence="1" key="1">
    <citation type="submission" date="2014-09" db="EMBL/GenBank/DDBJ databases">
        <authorList>
            <person name="Magalhaes I.L.F."/>
            <person name="Oliveira U."/>
            <person name="Santos F.R."/>
            <person name="Vidigal T.H.D.A."/>
            <person name="Brescovit A.D."/>
            <person name="Santos A.J."/>
        </authorList>
    </citation>
    <scope>NUCLEOTIDE SEQUENCE</scope>
    <source>
        <tissue evidence="1">Shoot tissue taken approximately 20 cm above the soil surface</tissue>
    </source>
</reference>
<proteinExistence type="predicted"/>
<dbReference type="EMBL" id="GBRH01159711">
    <property type="protein sequence ID" value="JAE38185.1"/>
    <property type="molecule type" value="Transcribed_RNA"/>
</dbReference>
<accession>A0A0A9HM27</accession>
<reference evidence="1" key="2">
    <citation type="journal article" date="2015" name="Data Brief">
        <title>Shoot transcriptome of the giant reed, Arundo donax.</title>
        <authorList>
            <person name="Barrero R.A."/>
            <person name="Guerrero F.D."/>
            <person name="Moolhuijzen P."/>
            <person name="Goolsby J.A."/>
            <person name="Tidwell J."/>
            <person name="Bellgard S.E."/>
            <person name="Bellgard M.I."/>
        </authorList>
    </citation>
    <scope>NUCLEOTIDE SEQUENCE</scope>
    <source>
        <tissue evidence="1">Shoot tissue taken approximately 20 cm above the soil surface</tissue>
    </source>
</reference>
<sequence length="44" mass="5140">MGRNCSSWTPVRLSLVRRGSPSTRWRRPPWTAGSPAHLPLRLWR</sequence>
<evidence type="ECO:0000313" key="1">
    <source>
        <dbReference type="EMBL" id="JAE38185.1"/>
    </source>
</evidence>
<dbReference type="AlphaFoldDB" id="A0A0A9HM27"/>